<dbReference type="EMBL" id="JACVVK020000149">
    <property type="protein sequence ID" value="KAK7488574.1"/>
    <property type="molecule type" value="Genomic_DNA"/>
</dbReference>
<gene>
    <name evidence="2" type="ORF">BaRGS_00020191</name>
</gene>
<reference evidence="2 3" key="1">
    <citation type="journal article" date="2023" name="Sci. Data">
        <title>Genome assembly of the Korean intertidal mud-creeper Batillaria attramentaria.</title>
        <authorList>
            <person name="Patra A.K."/>
            <person name="Ho P.T."/>
            <person name="Jun S."/>
            <person name="Lee S.J."/>
            <person name="Kim Y."/>
            <person name="Won Y.J."/>
        </authorList>
    </citation>
    <scope>NUCLEOTIDE SEQUENCE [LARGE SCALE GENOMIC DNA]</scope>
    <source>
        <strain evidence="2">Wonlab-2016</strain>
    </source>
</reference>
<evidence type="ECO:0000256" key="1">
    <source>
        <dbReference type="SAM" id="MobiDB-lite"/>
    </source>
</evidence>
<organism evidence="2 3">
    <name type="scientific">Batillaria attramentaria</name>
    <dbReference type="NCBI Taxonomy" id="370345"/>
    <lineage>
        <taxon>Eukaryota</taxon>
        <taxon>Metazoa</taxon>
        <taxon>Spiralia</taxon>
        <taxon>Lophotrochozoa</taxon>
        <taxon>Mollusca</taxon>
        <taxon>Gastropoda</taxon>
        <taxon>Caenogastropoda</taxon>
        <taxon>Sorbeoconcha</taxon>
        <taxon>Cerithioidea</taxon>
        <taxon>Batillariidae</taxon>
        <taxon>Batillaria</taxon>
    </lineage>
</organism>
<feature type="region of interest" description="Disordered" evidence="1">
    <location>
        <begin position="1"/>
        <end position="24"/>
    </location>
</feature>
<dbReference type="Proteomes" id="UP001519460">
    <property type="component" value="Unassembled WGS sequence"/>
</dbReference>
<sequence length="76" mass="8548">MEPLSSALNNVRLRKHGHEPRSVESGFSNYVSSSVVREADSNRIRAVDILWCDVFTKPDNGTKAKQQLQPVFSECN</sequence>
<accession>A0ABD0KNE0</accession>
<evidence type="ECO:0000313" key="2">
    <source>
        <dbReference type="EMBL" id="KAK7488574.1"/>
    </source>
</evidence>
<proteinExistence type="predicted"/>
<dbReference type="AlphaFoldDB" id="A0ABD0KNE0"/>
<protein>
    <submittedName>
        <fullName evidence="2">Uncharacterized protein</fullName>
    </submittedName>
</protein>
<keyword evidence="3" id="KW-1185">Reference proteome</keyword>
<comment type="caution">
    <text evidence="2">The sequence shown here is derived from an EMBL/GenBank/DDBJ whole genome shotgun (WGS) entry which is preliminary data.</text>
</comment>
<evidence type="ECO:0000313" key="3">
    <source>
        <dbReference type="Proteomes" id="UP001519460"/>
    </source>
</evidence>
<name>A0ABD0KNE0_9CAEN</name>